<name>A0ABY2CSG0_METMH</name>
<evidence type="ECO:0000313" key="2">
    <source>
        <dbReference type="Proteomes" id="UP000295649"/>
    </source>
</evidence>
<dbReference type="Proteomes" id="UP000295649">
    <property type="component" value="Unassembled WGS sequence"/>
</dbReference>
<organism evidence="1 2">
    <name type="scientific">Methylomonas methanica</name>
    <dbReference type="NCBI Taxonomy" id="421"/>
    <lineage>
        <taxon>Bacteria</taxon>
        <taxon>Pseudomonadati</taxon>
        <taxon>Pseudomonadota</taxon>
        <taxon>Gammaproteobacteria</taxon>
        <taxon>Methylococcales</taxon>
        <taxon>Methylococcaceae</taxon>
        <taxon>Methylomonas</taxon>
    </lineage>
</organism>
<gene>
    <name evidence="1" type="ORF">EDE11_101151</name>
</gene>
<evidence type="ECO:0000313" key="1">
    <source>
        <dbReference type="EMBL" id="TCV88362.1"/>
    </source>
</evidence>
<protein>
    <submittedName>
        <fullName evidence="1">Uncharacterized protein</fullName>
    </submittedName>
</protein>
<reference evidence="1 2" key="1">
    <citation type="submission" date="2019-03" db="EMBL/GenBank/DDBJ databases">
        <title>Systems level insights into methane cycling in arid and semi-arid ecosystems.</title>
        <authorList>
            <person name="Kalyuzhnaya M."/>
        </authorList>
    </citation>
    <scope>NUCLEOTIDE SEQUENCE [LARGE SCALE GENOMIC DNA]</scope>
    <source>
        <strain evidence="1 2">S-1</strain>
    </source>
</reference>
<proteinExistence type="predicted"/>
<comment type="caution">
    <text evidence="1">The sequence shown here is derived from an EMBL/GenBank/DDBJ whole genome shotgun (WGS) entry which is preliminary data.</text>
</comment>
<dbReference type="EMBL" id="SMCN01000001">
    <property type="protein sequence ID" value="TCV88362.1"/>
    <property type="molecule type" value="Genomic_DNA"/>
</dbReference>
<keyword evidence="2" id="KW-1185">Reference proteome</keyword>
<accession>A0ABY2CSG0</accession>
<sequence length="43" mass="4968">MRVKCALHSCWGIGRCKGFRQLFNNLENAEKIGRKLDGLFPFI</sequence>